<evidence type="ECO:0000256" key="1">
    <source>
        <dbReference type="ARBA" id="ARBA00022679"/>
    </source>
</evidence>
<dbReference type="PROSITE" id="PS51186">
    <property type="entry name" value="GNAT"/>
    <property type="match status" value="1"/>
</dbReference>
<gene>
    <name evidence="4" type="ORF">ACFQ0P_12335</name>
</gene>
<dbReference type="EMBL" id="JBHTII010000001">
    <property type="protein sequence ID" value="MFD0791190.1"/>
    <property type="molecule type" value="Genomic_DNA"/>
</dbReference>
<feature type="domain" description="N-acetyltransferase" evidence="3">
    <location>
        <begin position="6"/>
        <end position="158"/>
    </location>
</feature>
<dbReference type="EC" id="2.3.-.-" evidence="4"/>
<dbReference type="RefSeq" id="WP_204978976.1">
    <property type="nucleotide sequence ID" value="NZ_JBHTII010000001.1"/>
</dbReference>
<dbReference type="InterPro" id="IPR000182">
    <property type="entry name" value="GNAT_dom"/>
</dbReference>
<dbReference type="CDD" id="cd04301">
    <property type="entry name" value="NAT_SF"/>
    <property type="match status" value="1"/>
</dbReference>
<dbReference type="Proteomes" id="UP001597055">
    <property type="component" value="Unassembled WGS sequence"/>
</dbReference>
<keyword evidence="2 4" id="KW-0012">Acyltransferase</keyword>
<organism evidence="4 5">
    <name type="scientific">Microbacterium insulae</name>
    <dbReference type="NCBI Taxonomy" id="483014"/>
    <lineage>
        <taxon>Bacteria</taxon>
        <taxon>Bacillati</taxon>
        <taxon>Actinomycetota</taxon>
        <taxon>Actinomycetes</taxon>
        <taxon>Micrococcales</taxon>
        <taxon>Microbacteriaceae</taxon>
        <taxon>Microbacterium</taxon>
    </lineage>
</organism>
<dbReference type="Gene3D" id="3.40.630.30">
    <property type="match status" value="1"/>
</dbReference>
<comment type="caution">
    <text evidence="4">The sequence shown here is derived from an EMBL/GenBank/DDBJ whole genome shotgun (WGS) entry which is preliminary data.</text>
</comment>
<dbReference type="PANTHER" id="PTHR43877:SF2">
    <property type="entry name" value="AMINOALKYLPHOSPHONATE N-ACETYLTRANSFERASE-RELATED"/>
    <property type="match status" value="1"/>
</dbReference>
<proteinExistence type="predicted"/>
<dbReference type="Pfam" id="PF00583">
    <property type="entry name" value="Acetyltransf_1"/>
    <property type="match status" value="1"/>
</dbReference>
<dbReference type="GO" id="GO:0016746">
    <property type="term" value="F:acyltransferase activity"/>
    <property type="evidence" value="ECO:0007669"/>
    <property type="project" value="UniProtKB-KW"/>
</dbReference>
<sequence length="158" mass="17139">MPDDVIDISPITPEDAGEALTLQRAAFVQEALIYNSVQMPPLTQTLEELRAELAENVGCVAREAGRMLGVVRARADGELLLIGRLAIAPDVQGRGIGSRLLDAVEERGRDAGCLEAELFTGSLSEANLRLYERAGYRESSRVEGDDGIEQVFLRKALT</sequence>
<protein>
    <submittedName>
        <fullName evidence="4">GNAT family N-acetyltransferase</fullName>
        <ecNumber evidence="4">2.3.-.-</ecNumber>
    </submittedName>
</protein>
<evidence type="ECO:0000259" key="3">
    <source>
        <dbReference type="PROSITE" id="PS51186"/>
    </source>
</evidence>
<name>A0ABW3AKA5_9MICO</name>
<dbReference type="SUPFAM" id="SSF55729">
    <property type="entry name" value="Acyl-CoA N-acyltransferases (Nat)"/>
    <property type="match status" value="1"/>
</dbReference>
<keyword evidence="5" id="KW-1185">Reference proteome</keyword>
<evidence type="ECO:0000313" key="5">
    <source>
        <dbReference type="Proteomes" id="UP001597055"/>
    </source>
</evidence>
<dbReference type="PANTHER" id="PTHR43877">
    <property type="entry name" value="AMINOALKYLPHOSPHONATE N-ACETYLTRANSFERASE-RELATED-RELATED"/>
    <property type="match status" value="1"/>
</dbReference>
<evidence type="ECO:0000256" key="2">
    <source>
        <dbReference type="ARBA" id="ARBA00023315"/>
    </source>
</evidence>
<keyword evidence="1 4" id="KW-0808">Transferase</keyword>
<accession>A0ABW3AKA5</accession>
<dbReference type="InterPro" id="IPR016181">
    <property type="entry name" value="Acyl_CoA_acyltransferase"/>
</dbReference>
<dbReference type="InterPro" id="IPR050832">
    <property type="entry name" value="Bact_Acetyltransf"/>
</dbReference>
<evidence type="ECO:0000313" key="4">
    <source>
        <dbReference type="EMBL" id="MFD0791190.1"/>
    </source>
</evidence>
<reference evidence="5" key="1">
    <citation type="journal article" date="2019" name="Int. J. Syst. Evol. Microbiol.">
        <title>The Global Catalogue of Microorganisms (GCM) 10K type strain sequencing project: providing services to taxonomists for standard genome sequencing and annotation.</title>
        <authorList>
            <consortium name="The Broad Institute Genomics Platform"/>
            <consortium name="The Broad Institute Genome Sequencing Center for Infectious Disease"/>
            <person name="Wu L."/>
            <person name="Ma J."/>
        </authorList>
    </citation>
    <scope>NUCLEOTIDE SEQUENCE [LARGE SCALE GENOMIC DNA]</scope>
    <source>
        <strain evidence="5">CCUG 54523</strain>
    </source>
</reference>